<protein>
    <recommendedName>
        <fullName evidence="3">UBR-type domain-containing protein</fullName>
    </recommendedName>
</protein>
<sequence length="1032" mass="120116">MADKGTSALDTKNGHPVMQNDIKTLISNTLDKNRYLDRLLFFDDVEPMKLLKYQKTDRCYNFIPAKAKSFQCLNCSEGRSTQYIVCQECEVYHRKAGHLLLENKGNDVDFCRCGDFMFDGGRVCPCQLHTTNCLDKKCLETRDEETLKQILSEDEYTDYIEKKAIDRNVEKTFKKLGLVAKFTVPEIVKLVCVKMAEILNENSDNDTEMFVYHVVRWLNKIVSFQPVRDVMKSVLLESVDIEKPFLLTEMLDETVLVKHAKRYKVTRVASELENVETSKNLKICVTVHDIFLNFCVFNKLTSTYTARLLYLLMDDNTLQTFEAAYRKVFGSIPVYGTLLPKLFPPMTERYKPSDLVPHFLNTTIVLLRNNKTFESNEVHVCLSYFMSSKDVVEAIVNDKENLKDFIEFADTMTMYPTPESKITRTIAKQFDKFFLSVFTKIRMFSTVELEDERKVVEINREAVKSAANKLRKKLSGKIDFLKKVILGLDDKTEVNFQLFPTQFYLINIVGFAGHLINASKALPTSVRINESPLKYLGFGDVTDKRNLLETLVLIYYIGRKRDFDVSLISLKLNKEQQEEIEDFFGEIKSPLLTSTVLHTVQLFPPEEISNFMRRTDVVFFQNENERVNQIIRIEFLNLYLGFSRFSGKETSLGEYMRYLGINYTFCPIISLQNKDVIDYIKDHQQHTEVQQQEDLRRTGMSSRVLSQVLVTSVSDGRVSVHHGKKSEKRKSVMTSLKEAAKKSKVPKSSQPVIQDVKEKTSDLFLSTQEHLLRIENTDFEVLFYRKVKEMKKTMTVEEYEKIKGDWKIEQNTLVVLGEPNLTSVNVPVDFENGKVVYNDVDYFFAFLNDTYSVAFRKQMIGECLVDPISKGDFNVFFSFFAPPYERQQKVPVCQNDAKTLLTHDNFKQFFDYKKVNMRNYPHYFRLAFYILRNTPQMKENAFKMVAACCGYFFWDLMHFIPYPLVEKLFDFVYKKIELFGSVQTEGTKLGVTYPTKFFLETFDVRPCEDDVFIKHIEQKVKLLAGFEKKGKW</sequence>
<dbReference type="GeneID" id="14888666"/>
<dbReference type="AlphaFoldDB" id="L7FM21"/>
<dbReference type="EMBL" id="KB206589">
    <property type="protein sequence ID" value="ELP89689.1"/>
    <property type="molecule type" value="Genomic_DNA"/>
</dbReference>
<accession>L7FM21</accession>
<dbReference type="OrthoDB" id="27628at2759"/>
<proteinExistence type="predicted"/>
<name>L7FM21_ENTIV</name>
<keyword evidence="2" id="KW-1185">Reference proteome</keyword>
<evidence type="ECO:0008006" key="3">
    <source>
        <dbReference type="Google" id="ProtNLM"/>
    </source>
</evidence>
<evidence type="ECO:0000313" key="1">
    <source>
        <dbReference type="EMBL" id="ELP89689.1"/>
    </source>
</evidence>
<organism evidence="1 2">
    <name type="scientific">Entamoeba invadens IP1</name>
    <dbReference type="NCBI Taxonomy" id="370355"/>
    <lineage>
        <taxon>Eukaryota</taxon>
        <taxon>Amoebozoa</taxon>
        <taxon>Evosea</taxon>
        <taxon>Archamoebae</taxon>
        <taxon>Mastigamoebida</taxon>
        <taxon>Entamoebidae</taxon>
        <taxon>Entamoeba</taxon>
    </lineage>
</organism>
<dbReference type="VEuPathDB" id="AmoebaDB:EIN_453190"/>
<dbReference type="RefSeq" id="XP_004256460.1">
    <property type="nucleotide sequence ID" value="XM_004256412.1"/>
</dbReference>
<reference evidence="1 2" key="1">
    <citation type="submission" date="2012-10" db="EMBL/GenBank/DDBJ databases">
        <authorList>
            <person name="Zafar N."/>
            <person name="Inman J."/>
            <person name="Hall N."/>
            <person name="Lorenzi H."/>
            <person name="Caler E."/>
        </authorList>
    </citation>
    <scope>NUCLEOTIDE SEQUENCE [LARGE SCALE GENOMIC DNA]</scope>
    <source>
        <strain evidence="1 2">IP1</strain>
    </source>
</reference>
<dbReference type="KEGG" id="eiv:EIN_453190"/>
<evidence type="ECO:0000313" key="2">
    <source>
        <dbReference type="Proteomes" id="UP000014680"/>
    </source>
</evidence>
<gene>
    <name evidence="1" type="ORF">EIN_453190</name>
</gene>
<dbReference type="Proteomes" id="UP000014680">
    <property type="component" value="Unassembled WGS sequence"/>
</dbReference>